<dbReference type="EMBL" id="CP140152">
    <property type="protein sequence ID" value="WQH06099.1"/>
    <property type="molecule type" value="Genomic_DNA"/>
</dbReference>
<dbReference type="GeneID" id="43163782"/>
<evidence type="ECO:0000313" key="2">
    <source>
        <dbReference type="Proteomes" id="UP001326110"/>
    </source>
</evidence>
<keyword evidence="2" id="KW-1185">Reference proteome</keyword>
<proteinExistence type="predicted"/>
<gene>
    <name evidence="1" type="ORF">SR858_07140</name>
</gene>
<dbReference type="RefSeq" id="WP_019922058.1">
    <property type="nucleotide sequence ID" value="NZ_CP140152.1"/>
</dbReference>
<reference evidence="1 2" key="1">
    <citation type="submission" date="2023-11" db="EMBL/GenBank/DDBJ databases">
        <title>MicrobeMod: A computational toolkit for identifying prokaryotic methylation and restriction-modification with nanopore sequencing.</title>
        <authorList>
            <person name="Crits-Christoph A."/>
            <person name="Kang S.C."/>
            <person name="Lee H."/>
            <person name="Ostrov N."/>
        </authorList>
    </citation>
    <scope>NUCLEOTIDE SEQUENCE [LARGE SCALE GENOMIC DNA]</scope>
    <source>
        <strain evidence="1 2">ATCC 25935</strain>
    </source>
</reference>
<sequence>MPALRIEVDDVVMATVSTAGMTMIDVRLASRRTMAPRACLDVGGATAAPTTMLTFVAVRELSPDQRVTVALVADGATEPAGRTFAELFPDDPDPGPLQRPDPAWARQQYAALPVHHQRYAYDVATSSGANVRGVTPEGIESLVLSVVWHADDGAYAAVQLTSLVAWPTLEDIGTSTLLREKMALGGSMMFTVG</sequence>
<accession>A0ABZ0Y2K4</accession>
<name>A0ABZ0Y2K4_9BURK</name>
<evidence type="ECO:0000313" key="1">
    <source>
        <dbReference type="EMBL" id="WQH06099.1"/>
    </source>
</evidence>
<organism evidence="1 2">
    <name type="scientific">Duganella zoogloeoides</name>
    <dbReference type="NCBI Taxonomy" id="75659"/>
    <lineage>
        <taxon>Bacteria</taxon>
        <taxon>Pseudomonadati</taxon>
        <taxon>Pseudomonadota</taxon>
        <taxon>Betaproteobacteria</taxon>
        <taxon>Burkholderiales</taxon>
        <taxon>Oxalobacteraceae</taxon>
        <taxon>Telluria group</taxon>
        <taxon>Duganella</taxon>
    </lineage>
</organism>
<dbReference type="Proteomes" id="UP001326110">
    <property type="component" value="Chromosome"/>
</dbReference>
<protein>
    <submittedName>
        <fullName evidence="1">Uncharacterized protein</fullName>
    </submittedName>
</protein>